<keyword evidence="1" id="KW-0053">Apoptosis</keyword>
<gene>
    <name evidence="4" type="ORF">RDB_LOCUS102629</name>
</gene>
<dbReference type="Pfam" id="PF00656">
    <property type="entry name" value="Peptidase_C14"/>
    <property type="match status" value="1"/>
</dbReference>
<feature type="domain" description="Peptidase C14 caspase" evidence="3">
    <location>
        <begin position="3"/>
        <end position="74"/>
    </location>
</feature>
<evidence type="ECO:0000313" key="4">
    <source>
        <dbReference type="EMBL" id="CAE6507006.1"/>
    </source>
</evidence>
<name>A0A8H3D223_9AGAM</name>
<accession>A0A8H3D223</accession>
<dbReference type="AlphaFoldDB" id="A0A8H3D223"/>
<sequence length="250" mass="28116">MSLVGAAMDRRHILEFLEKFGFTTGVKIERVDNALRKNIEDRVKKVVGSRPPLLVIHFQGHGVLIRDTVQYITSDQNEGGTLEGLTAEELIEMFSNLTIWTMSLVSDHRFLSFGQFVSSAVSTGYKAGWVLLLVKIVSPMLHVAGSLRWQQVYETEMRGGYLTNSLAQLKAKPMTLPHFLLELRQGVYGHLEATKAKLNPLAQAMCQDAQIFSSDMWPLDDPQILLKIRLGTARPVPSTSTWFTMGRFLH</sequence>
<dbReference type="InterPro" id="IPR011600">
    <property type="entry name" value="Pept_C14_caspase"/>
</dbReference>
<dbReference type="GO" id="GO:0006915">
    <property type="term" value="P:apoptotic process"/>
    <property type="evidence" value="ECO:0007669"/>
    <property type="project" value="UniProtKB-KW"/>
</dbReference>
<keyword evidence="2" id="KW-0645">Protease</keyword>
<reference evidence="4" key="1">
    <citation type="submission" date="2021-01" db="EMBL/GenBank/DDBJ databases">
        <authorList>
            <person name="Kaushik A."/>
        </authorList>
    </citation>
    <scope>NUCLEOTIDE SEQUENCE</scope>
    <source>
        <strain evidence="4">Type strain: AG8-Rh-89/</strain>
    </source>
</reference>
<evidence type="ECO:0000259" key="3">
    <source>
        <dbReference type="Pfam" id="PF00656"/>
    </source>
</evidence>
<dbReference type="InterPro" id="IPR029030">
    <property type="entry name" value="Caspase-like_dom_sf"/>
</dbReference>
<keyword evidence="2" id="KW-0378">Hydrolase</keyword>
<dbReference type="SUPFAM" id="SSF52129">
    <property type="entry name" value="Caspase-like"/>
    <property type="match status" value="1"/>
</dbReference>
<organism evidence="4 5">
    <name type="scientific">Rhizoctonia solani</name>
    <dbReference type="NCBI Taxonomy" id="456999"/>
    <lineage>
        <taxon>Eukaryota</taxon>
        <taxon>Fungi</taxon>
        <taxon>Dikarya</taxon>
        <taxon>Basidiomycota</taxon>
        <taxon>Agaricomycotina</taxon>
        <taxon>Agaricomycetes</taxon>
        <taxon>Cantharellales</taxon>
        <taxon>Ceratobasidiaceae</taxon>
        <taxon>Rhizoctonia</taxon>
    </lineage>
</organism>
<comment type="caution">
    <text evidence="4">The sequence shown here is derived from an EMBL/GenBank/DDBJ whole genome shotgun (WGS) entry which is preliminary data.</text>
</comment>
<evidence type="ECO:0000313" key="5">
    <source>
        <dbReference type="Proteomes" id="UP000663850"/>
    </source>
</evidence>
<dbReference type="EMBL" id="CAJMWZ010005491">
    <property type="protein sequence ID" value="CAE6507006.1"/>
    <property type="molecule type" value="Genomic_DNA"/>
</dbReference>
<proteinExistence type="predicted"/>
<protein>
    <recommendedName>
        <fullName evidence="3">Peptidase C14 caspase domain-containing protein</fullName>
    </recommendedName>
</protein>
<dbReference type="GO" id="GO:0006508">
    <property type="term" value="P:proteolysis"/>
    <property type="evidence" value="ECO:0007669"/>
    <property type="project" value="InterPro"/>
</dbReference>
<evidence type="ECO:0000256" key="1">
    <source>
        <dbReference type="ARBA" id="ARBA00022703"/>
    </source>
</evidence>
<dbReference type="GO" id="GO:0004197">
    <property type="term" value="F:cysteine-type endopeptidase activity"/>
    <property type="evidence" value="ECO:0007669"/>
    <property type="project" value="InterPro"/>
</dbReference>
<evidence type="ECO:0000256" key="2">
    <source>
        <dbReference type="ARBA" id="ARBA00022807"/>
    </source>
</evidence>
<dbReference type="Proteomes" id="UP000663850">
    <property type="component" value="Unassembled WGS sequence"/>
</dbReference>
<keyword evidence="2" id="KW-0788">Thiol protease</keyword>